<evidence type="ECO:0000259" key="4">
    <source>
        <dbReference type="PROSITE" id="PS51736"/>
    </source>
</evidence>
<proteinExistence type="predicted"/>
<dbReference type="PANTHER" id="PTHR30461">
    <property type="entry name" value="DNA-INVERTASE FROM LAMBDOID PROPHAGE"/>
    <property type="match status" value="1"/>
</dbReference>
<organism evidence="6 7">
    <name type="scientific">Demequina litoralis</name>
    <dbReference type="NCBI Taxonomy" id="3051660"/>
    <lineage>
        <taxon>Bacteria</taxon>
        <taxon>Bacillati</taxon>
        <taxon>Actinomycetota</taxon>
        <taxon>Actinomycetes</taxon>
        <taxon>Micrococcales</taxon>
        <taxon>Demequinaceae</taxon>
        <taxon>Demequina</taxon>
    </lineage>
</organism>
<evidence type="ECO:0000259" key="5">
    <source>
        <dbReference type="PROSITE" id="PS51737"/>
    </source>
</evidence>
<keyword evidence="2" id="KW-0233">DNA recombination</keyword>
<dbReference type="Gene3D" id="3.40.50.1390">
    <property type="entry name" value="Resolvase, N-terminal catalytic domain"/>
    <property type="match status" value="1"/>
</dbReference>
<dbReference type="InterPro" id="IPR006119">
    <property type="entry name" value="Resolv_N"/>
</dbReference>
<dbReference type="InterPro" id="IPR011109">
    <property type="entry name" value="DNA_bind_recombinase_dom"/>
</dbReference>
<dbReference type="CDD" id="cd00338">
    <property type="entry name" value="Ser_Recombinase"/>
    <property type="match status" value="1"/>
</dbReference>
<evidence type="ECO:0000313" key="7">
    <source>
        <dbReference type="Proteomes" id="UP001172728"/>
    </source>
</evidence>
<keyword evidence="7" id="KW-1185">Reference proteome</keyword>
<dbReference type="SUPFAM" id="SSF53041">
    <property type="entry name" value="Resolvase-like"/>
    <property type="match status" value="1"/>
</dbReference>
<keyword evidence="1" id="KW-0238">DNA-binding</keyword>
<comment type="caution">
    <text evidence="6">The sequence shown here is derived from an EMBL/GenBank/DDBJ whole genome shotgun (WGS) entry which is preliminary data.</text>
</comment>
<dbReference type="Pfam" id="PF07508">
    <property type="entry name" value="Recombinase"/>
    <property type="match status" value="1"/>
</dbReference>
<dbReference type="Proteomes" id="UP001172728">
    <property type="component" value="Unassembled WGS sequence"/>
</dbReference>
<accession>A0ABT8GBW0</accession>
<sequence>MNSPHPAAHLVDLYLRLSVDREGKDSLDNQESDLRAWAKDAGLTVRKVWRDRGISGYKDVERPDFENALAALRAREVGTLAVWKTDRLSRRGAGQVGLVMDELETLGARIYFLKDQKDTSVPGDRMIIILLSEFARAESASTSIRVKAKKDKDRAKGRYLGGSAPWGYTVGDGRDGRPSDRKLRLHPEEAPLLREVVDRLLSDETMLAICRDFNARGVPTRRRGSQWRPSTLSATLRSPVLAGLQPEKRRDETSGKWSTSTEAWRDPKTGETVSLMADGAEPIVSESERLRLLDVMDSRLRRYGRGLRPVKQPKSLLGGVLVCASCGRTANTFGGSYRCRRWHSDGVDCAAPLNVKIDVIESAVLHTWAYGLAAMEPDSPVLDAVAEHWLRRYDPAPMQERAELMRDIEEVQAKVAAADDAHFVTGKLSADRYERVTRGLDDRLTALRVRLKDLPEPEANLAALLDPEISHPAILAAPVEEARALLRLAIKRVECTAAPYSGARFVRHERVRVVWVGTEDDDASV</sequence>
<dbReference type="Gene3D" id="3.90.1750.20">
    <property type="entry name" value="Putative Large Serine Recombinase, Chain B, Domain 2"/>
    <property type="match status" value="1"/>
</dbReference>
<dbReference type="PROSITE" id="PS51736">
    <property type="entry name" value="RECOMBINASES_3"/>
    <property type="match status" value="1"/>
</dbReference>
<name>A0ABT8GBW0_9MICO</name>
<dbReference type="InterPro" id="IPR038109">
    <property type="entry name" value="DNA_bind_recomb_sf"/>
</dbReference>
<protein>
    <submittedName>
        <fullName evidence="6">Recombinase family protein</fullName>
    </submittedName>
</protein>
<dbReference type="EMBL" id="JAUHPW010000010">
    <property type="protein sequence ID" value="MDN4476623.1"/>
    <property type="molecule type" value="Genomic_DNA"/>
</dbReference>
<dbReference type="Pfam" id="PF00239">
    <property type="entry name" value="Resolvase"/>
    <property type="match status" value="1"/>
</dbReference>
<evidence type="ECO:0000313" key="6">
    <source>
        <dbReference type="EMBL" id="MDN4476623.1"/>
    </source>
</evidence>
<feature type="region of interest" description="Disordered" evidence="3">
    <location>
        <begin position="244"/>
        <end position="265"/>
    </location>
</feature>
<evidence type="ECO:0000256" key="3">
    <source>
        <dbReference type="SAM" id="MobiDB-lite"/>
    </source>
</evidence>
<dbReference type="SMART" id="SM00857">
    <property type="entry name" value="Resolvase"/>
    <property type="match status" value="1"/>
</dbReference>
<feature type="domain" description="Resolvase/invertase-type recombinase catalytic" evidence="4">
    <location>
        <begin position="10"/>
        <end position="157"/>
    </location>
</feature>
<evidence type="ECO:0000256" key="2">
    <source>
        <dbReference type="ARBA" id="ARBA00023172"/>
    </source>
</evidence>
<dbReference type="InterPro" id="IPR036162">
    <property type="entry name" value="Resolvase-like_N_sf"/>
</dbReference>
<dbReference type="InterPro" id="IPR050639">
    <property type="entry name" value="SSR_resolvase"/>
</dbReference>
<dbReference type="PROSITE" id="PS51737">
    <property type="entry name" value="RECOMBINASE_DNA_BIND"/>
    <property type="match status" value="1"/>
</dbReference>
<reference evidence="6" key="1">
    <citation type="submission" date="2023-06" db="EMBL/GenBank/DDBJ databases">
        <title>Sysu t00192.</title>
        <authorList>
            <person name="Gao L."/>
            <person name="Fang B.-Z."/>
            <person name="Li W.-J."/>
        </authorList>
    </citation>
    <scope>NUCLEOTIDE SEQUENCE</scope>
    <source>
        <strain evidence="6">SYSU T00192</strain>
    </source>
</reference>
<evidence type="ECO:0000256" key="1">
    <source>
        <dbReference type="ARBA" id="ARBA00023125"/>
    </source>
</evidence>
<feature type="domain" description="Recombinase" evidence="5">
    <location>
        <begin position="165"/>
        <end position="302"/>
    </location>
</feature>
<gene>
    <name evidence="6" type="ORF">QQX09_12220</name>
</gene>
<dbReference type="RefSeq" id="WP_301135142.1">
    <property type="nucleotide sequence ID" value="NZ_JAUHPW010000010.1"/>
</dbReference>
<dbReference type="PANTHER" id="PTHR30461:SF2">
    <property type="entry name" value="SERINE RECOMBINASE PINE-RELATED"/>
    <property type="match status" value="1"/>
</dbReference>